<dbReference type="InterPro" id="IPR000172">
    <property type="entry name" value="GMC_OxRdtase_N"/>
</dbReference>
<dbReference type="Pfam" id="PF00732">
    <property type="entry name" value="GMC_oxred_N"/>
    <property type="match status" value="1"/>
</dbReference>
<comment type="caution">
    <text evidence="3">The sequence shown here is derived from an EMBL/GenBank/DDBJ whole genome shotgun (WGS) entry which is preliminary data.</text>
</comment>
<organism evidence="3 4">
    <name type="scientific">Periplaneta americana</name>
    <name type="common">American cockroach</name>
    <name type="synonym">Blatta americana</name>
    <dbReference type="NCBI Taxonomy" id="6978"/>
    <lineage>
        <taxon>Eukaryota</taxon>
        <taxon>Metazoa</taxon>
        <taxon>Ecdysozoa</taxon>
        <taxon>Arthropoda</taxon>
        <taxon>Hexapoda</taxon>
        <taxon>Insecta</taxon>
        <taxon>Pterygota</taxon>
        <taxon>Neoptera</taxon>
        <taxon>Polyneoptera</taxon>
        <taxon>Dictyoptera</taxon>
        <taxon>Blattodea</taxon>
        <taxon>Blattoidea</taxon>
        <taxon>Blattidae</taxon>
        <taxon>Blattinae</taxon>
        <taxon>Periplaneta</taxon>
    </lineage>
</organism>
<dbReference type="PROSITE" id="PS00624">
    <property type="entry name" value="GMC_OXRED_2"/>
    <property type="match status" value="1"/>
</dbReference>
<reference evidence="3 4" key="1">
    <citation type="journal article" date="2022" name="Allergy">
        <title>Genome assembly and annotation of Periplaneta americana reveal a comprehensive cockroach allergen profile.</title>
        <authorList>
            <person name="Wang L."/>
            <person name="Xiong Q."/>
            <person name="Saelim N."/>
            <person name="Wang L."/>
            <person name="Nong W."/>
            <person name="Wan A.T."/>
            <person name="Shi M."/>
            <person name="Liu X."/>
            <person name="Cao Q."/>
            <person name="Hui J.H.L."/>
            <person name="Sookrung N."/>
            <person name="Leung T.F."/>
            <person name="Tungtrongchitr A."/>
            <person name="Tsui S.K.W."/>
        </authorList>
    </citation>
    <scope>NUCLEOTIDE SEQUENCE [LARGE SCALE GENOMIC DNA]</scope>
    <source>
        <strain evidence="3">PWHHKU_190912</strain>
    </source>
</reference>
<dbReference type="Proteomes" id="UP001148838">
    <property type="component" value="Unassembled WGS sequence"/>
</dbReference>
<dbReference type="PANTHER" id="PTHR11552:SF158">
    <property type="entry name" value="GH23626P-RELATED"/>
    <property type="match status" value="1"/>
</dbReference>
<evidence type="ECO:0000313" key="3">
    <source>
        <dbReference type="EMBL" id="KAJ4435011.1"/>
    </source>
</evidence>
<dbReference type="Gene3D" id="3.50.50.60">
    <property type="entry name" value="FAD/NAD(P)-binding domain"/>
    <property type="match status" value="1"/>
</dbReference>
<dbReference type="SUPFAM" id="SSF54373">
    <property type="entry name" value="FAD-linked reductases, C-terminal domain"/>
    <property type="match status" value="1"/>
</dbReference>
<dbReference type="InterPro" id="IPR007867">
    <property type="entry name" value="GMC_OxRtase_C"/>
</dbReference>
<feature type="domain" description="Glucose-methanol-choline oxidoreductase N-terminal" evidence="2">
    <location>
        <begin position="340"/>
        <end position="354"/>
    </location>
</feature>
<keyword evidence="4" id="KW-1185">Reference proteome</keyword>
<evidence type="ECO:0000259" key="2">
    <source>
        <dbReference type="PROSITE" id="PS00624"/>
    </source>
</evidence>
<proteinExistence type="inferred from homology"/>
<dbReference type="PANTHER" id="PTHR11552">
    <property type="entry name" value="GLUCOSE-METHANOL-CHOLINE GMC OXIDOREDUCTASE"/>
    <property type="match status" value="1"/>
</dbReference>
<name>A0ABQ8SLH4_PERAM</name>
<evidence type="ECO:0000256" key="1">
    <source>
        <dbReference type="ARBA" id="ARBA00010790"/>
    </source>
</evidence>
<dbReference type="EMBL" id="JAJSOF020000025">
    <property type="protein sequence ID" value="KAJ4435011.1"/>
    <property type="molecule type" value="Genomic_DNA"/>
</dbReference>
<protein>
    <recommendedName>
        <fullName evidence="2">Glucose-methanol-choline oxidoreductase N-terminal domain-containing protein</fullName>
    </recommendedName>
</protein>
<dbReference type="InterPro" id="IPR036188">
    <property type="entry name" value="FAD/NAD-bd_sf"/>
</dbReference>
<evidence type="ECO:0000313" key="4">
    <source>
        <dbReference type="Proteomes" id="UP001148838"/>
    </source>
</evidence>
<gene>
    <name evidence="3" type="ORF">ANN_23584</name>
</gene>
<dbReference type="PIRSF" id="PIRSF000137">
    <property type="entry name" value="Alcohol_oxidase"/>
    <property type="match status" value="1"/>
</dbReference>
<dbReference type="InterPro" id="IPR012132">
    <property type="entry name" value="GMC_OxRdtase"/>
</dbReference>
<sequence>MAGLCDGGNEPASSLKAICKFLSYRKIKMNLQEYTIILLPLLFSRICGLIRSDKGLAESILDFIGKGTEYREEEPPDAATILPEYDFIIVGAGAAGSVVANRLSEISEWDILLLEAGGSENFVMDIPLMASLFQFTETNWKYSSIPNNNVCLGMEEKRCLYPRGKVMGGSTTINYMVYTRGNRRNYDEWEKMGNSGWGYKDVLPYFLKLENMTIPELAADKYHSTTGELRVSYAPYRTQLAAAFLKAGSELGYNIVDYNGETQTGFAYLQSTTANGTRWSASRAFLHPIKNRNNLHVKKRSLVCKVLIYPNTRTAYGVEFISDNKKYTVRARKEVILSAGAINSPQILMLSGIGPRKHLEQLNIPVIQDLPVGYNLMDHPAIPTASFLINQTVALVTNDLISDRNNLIDFMSYHRGPFTIPGAGEGIAFFDTKDPQNPDGNSNLELFYLSAAIPSDISYYKMLGYSNELYNYVFKQIEGNHSFSLIPIVMQPKSRGRVFLQSSDPQQKPLIDYNFLEHSEDMETLLYGIKLMLKVSKTSGFQKFGSRLHDVPVPGCENLLFGSDDYWRCYARQLAAVVWHVSGTCKMGPLWDSGSVVDSKLNVYGVRGLRVIDASIMPMIPAAHTATPTMMIGEKGADLVKDYWVY</sequence>
<dbReference type="SUPFAM" id="SSF51905">
    <property type="entry name" value="FAD/NAD(P)-binding domain"/>
    <property type="match status" value="1"/>
</dbReference>
<accession>A0ABQ8SLH4</accession>
<dbReference type="Pfam" id="PF05199">
    <property type="entry name" value="GMC_oxred_C"/>
    <property type="match status" value="1"/>
</dbReference>
<dbReference type="Gene3D" id="3.30.560.10">
    <property type="entry name" value="Glucose Oxidase, domain 3"/>
    <property type="match status" value="1"/>
</dbReference>
<comment type="similarity">
    <text evidence="1">Belongs to the GMC oxidoreductase family.</text>
</comment>